<evidence type="ECO:0000256" key="4">
    <source>
        <dbReference type="ARBA" id="ARBA00022692"/>
    </source>
</evidence>
<feature type="transmembrane region" description="Helical" evidence="9">
    <location>
        <begin position="136"/>
        <end position="155"/>
    </location>
</feature>
<organism evidence="12 13">
    <name type="scientific">Methanospirillum lacunae</name>
    <dbReference type="NCBI Taxonomy" id="668570"/>
    <lineage>
        <taxon>Archaea</taxon>
        <taxon>Methanobacteriati</taxon>
        <taxon>Methanobacteriota</taxon>
        <taxon>Stenosarchaea group</taxon>
        <taxon>Methanomicrobia</taxon>
        <taxon>Methanomicrobiales</taxon>
        <taxon>Methanospirillaceae</taxon>
        <taxon>Methanospirillum</taxon>
    </lineage>
</organism>
<reference evidence="12 13" key="1">
    <citation type="submission" date="2018-05" db="EMBL/GenBank/DDBJ databases">
        <title>Draft genome of Methanospirillum lacunae Ki8-1.</title>
        <authorList>
            <person name="Dueholm M.S."/>
            <person name="Nielsen P.H."/>
            <person name="Bakmann L.F."/>
            <person name="Otzen D.E."/>
        </authorList>
    </citation>
    <scope>NUCLEOTIDE SEQUENCE [LARGE SCALE GENOMIC DNA]</scope>
    <source>
        <strain evidence="12 13">Ki8-1</strain>
    </source>
</reference>
<keyword evidence="4 9" id="KW-0812">Transmembrane</keyword>
<dbReference type="PANTHER" id="PTHR30540:SF83">
    <property type="entry name" value="K+ POTASSIUM TRANSPORTER"/>
    <property type="match status" value="1"/>
</dbReference>
<dbReference type="OrthoDB" id="115647at2157"/>
<feature type="transmembrane region" description="Helical" evidence="9">
    <location>
        <begin position="43"/>
        <end position="65"/>
    </location>
</feature>
<accession>A0A2V2N6N7</accession>
<feature type="domain" description="K+ potassium transporter C-terminal" evidence="11">
    <location>
        <begin position="471"/>
        <end position="603"/>
    </location>
</feature>
<feature type="transmembrane region" description="Helical" evidence="9">
    <location>
        <begin position="284"/>
        <end position="315"/>
    </location>
</feature>
<keyword evidence="2" id="KW-0813">Transport</keyword>
<dbReference type="Proteomes" id="UP000245657">
    <property type="component" value="Unassembled WGS sequence"/>
</dbReference>
<keyword evidence="6 9" id="KW-1133">Transmembrane helix</keyword>
<feature type="domain" description="K+ potassium transporter integral membrane" evidence="10">
    <location>
        <begin position="10"/>
        <end position="449"/>
    </location>
</feature>
<dbReference type="InterPro" id="IPR003855">
    <property type="entry name" value="K+_transporter"/>
</dbReference>
<name>A0A2V2N6N7_9EURY</name>
<dbReference type="GO" id="GO:0015079">
    <property type="term" value="F:potassium ion transmembrane transporter activity"/>
    <property type="evidence" value="ECO:0007669"/>
    <property type="project" value="InterPro"/>
</dbReference>
<dbReference type="GeneID" id="97549662"/>
<dbReference type="InterPro" id="IPR053952">
    <property type="entry name" value="K_trans_C"/>
</dbReference>
<dbReference type="AlphaFoldDB" id="A0A2V2N6N7"/>
<evidence type="ECO:0000256" key="1">
    <source>
        <dbReference type="ARBA" id="ARBA00004141"/>
    </source>
</evidence>
<evidence type="ECO:0000259" key="10">
    <source>
        <dbReference type="Pfam" id="PF02705"/>
    </source>
</evidence>
<evidence type="ECO:0000256" key="2">
    <source>
        <dbReference type="ARBA" id="ARBA00022448"/>
    </source>
</evidence>
<evidence type="ECO:0000256" key="5">
    <source>
        <dbReference type="ARBA" id="ARBA00022958"/>
    </source>
</evidence>
<comment type="caution">
    <text evidence="12">The sequence shown here is derived from an EMBL/GenBank/DDBJ whole genome shotgun (WGS) entry which is preliminary data.</text>
</comment>
<feature type="transmembrane region" description="Helical" evidence="9">
    <location>
        <begin position="210"/>
        <end position="231"/>
    </location>
</feature>
<feature type="transmembrane region" description="Helical" evidence="9">
    <location>
        <begin position="419"/>
        <end position="438"/>
    </location>
</feature>
<dbReference type="GO" id="GO:0016020">
    <property type="term" value="C:membrane"/>
    <property type="evidence" value="ECO:0007669"/>
    <property type="project" value="UniProtKB-SubCell"/>
</dbReference>
<feature type="transmembrane region" description="Helical" evidence="9">
    <location>
        <begin position="167"/>
        <end position="187"/>
    </location>
</feature>
<evidence type="ECO:0000256" key="9">
    <source>
        <dbReference type="SAM" id="Phobius"/>
    </source>
</evidence>
<keyword evidence="8 9" id="KW-0472">Membrane</keyword>
<dbReference type="Pfam" id="PF22776">
    <property type="entry name" value="K_trans_C"/>
    <property type="match status" value="1"/>
</dbReference>
<proteinExistence type="predicted"/>
<protein>
    <submittedName>
        <fullName evidence="12">Potassium transporter Kup</fullName>
    </submittedName>
</protein>
<feature type="transmembrane region" description="Helical" evidence="9">
    <location>
        <begin position="94"/>
        <end position="124"/>
    </location>
</feature>
<evidence type="ECO:0000256" key="7">
    <source>
        <dbReference type="ARBA" id="ARBA00023065"/>
    </source>
</evidence>
<keyword evidence="13" id="KW-1185">Reference proteome</keyword>
<dbReference type="InterPro" id="IPR053951">
    <property type="entry name" value="K_trans_N"/>
</dbReference>
<dbReference type="RefSeq" id="WP_109967559.1">
    <property type="nucleotide sequence ID" value="NZ_CP176093.1"/>
</dbReference>
<evidence type="ECO:0000259" key="11">
    <source>
        <dbReference type="Pfam" id="PF22776"/>
    </source>
</evidence>
<evidence type="ECO:0000313" key="12">
    <source>
        <dbReference type="EMBL" id="PWR74280.1"/>
    </source>
</evidence>
<evidence type="ECO:0000313" key="13">
    <source>
        <dbReference type="Proteomes" id="UP000245657"/>
    </source>
</evidence>
<keyword evidence="5" id="KW-0630">Potassium</keyword>
<feature type="transmembrane region" description="Helical" evidence="9">
    <location>
        <begin position="336"/>
        <end position="359"/>
    </location>
</feature>
<evidence type="ECO:0000256" key="3">
    <source>
        <dbReference type="ARBA" id="ARBA00022538"/>
    </source>
</evidence>
<keyword evidence="3" id="KW-0633">Potassium transport</keyword>
<feature type="transmembrane region" description="Helical" evidence="9">
    <location>
        <begin position="393"/>
        <end position="413"/>
    </location>
</feature>
<comment type="subcellular location">
    <subcellularLocation>
        <location evidence="1">Membrane</location>
        <topology evidence="1">Multi-pass membrane protein</topology>
    </subcellularLocation>
</comment>
<dbReference type="PANTHER" id="PTHR30540">
    <property type="entry name" value="OSMOTIC STRESS POTASSIUM TRANSPORTER"/>
    <property type="match status" value="1"/>
</dbReference>
<dbReference type="Pfam" id="PF02705">
    <property type="entry name" value="K_trans"/>
    <property type="match status" value="1"/>
</dbReference>
<keyword evidence="7" id="KW-0406">Ion transport</keyword>
<dbReference type="EMBL" id="QGMY01000002">
    <property type="protein sequence ID" value="PWR74280.1"/>
    <property type="molecule type" value="Genomic_DNA"/>
</dbReference>
<evidence type="ECO:0000256" key="6">
    <source>
        <dbReference type="ARBA" id="ARBA00022989"/>
    </source>
</evidence>
<evidence type="ECO:0000256" key="8">
    <source>
        <dbReference type="ARBA" id="ARBA00023136"/>
    </source>
</evidence>
<feature type="transmembrane region" description="Helical" evidence="9">
    <location>
        <begin position="365"/>
        <end position="386"/>
    </location>
</feature>
<gene>
    <name evidence="12" type="ORF">DK846_03805</name>
</gene>
<feature type="transmembrane region" description="Helical" evidence="9">
    <location>
        <begin position="243"/>
        <end position="264"/>
    </location>
</feature>
<sequence>MEQIPPLSSIIKATGLVFGDIGTSPIYTLSVLFALVPPNEEDIMGLISFIFWTLTILVSLQYAVLAMRLSHNGEGGTIVLKELLTPMLKHPVSLAIVTLLATIGISLMIGDCVITPAITILSAVEGIPLLPIMKNINQSLLIGIAILITVILFWAQQRGTEKIASAFGPAMTIWFLMLFGTGLYSLVQSPQILLSLSPSFAFRFFADNPIGAFLSLSLVILCATGGEALFADMGHLGRDPIRYAWILVFIAIFVSYLGQGAYLLRTGNVENPLFEMVYSEASFLYIPFLLVMIMASVIASQAVISGIFSITFQAISTHLLPMLHIDYTSSQVRTQIYIDVVNWMLCGSVILMLLIFQYSERLAEAYGIAVTGTMLITGILMSAIFWHKKQSSFFLLSVFVTLVDLAFFISMMTKIPSGGFWSLIIAAVPFSVIIIYTTGQKALYRRMRPMDWSSFITKYSKAYKGASHITGTAIFFARSFDQIPPYISRTIFTSGILYEKNIIVTMNITEKPFGQTSSFKEDLEPGLSILTISRGYLEVIDMMKIIHLAGIEERTIFYGMEEIVSRKILYKVFYLIKRICPSFVQYYKLPAQKVHGVITRVEL</sequence>